<evidence type="ECO:0000313" key="15">
    <source>
        <dbReference type="Proteomes" id="UP000283387"/>
    </source>
</evidence>
<comment type="subcellular location">
    <subcellularLocation>
        <location evidence="1">Cell inner membrane</location>
        <topology evidence="1">Multi-pass membrane protein</topology>
    </subcellularLocation>
</comment>
<keyword evidence="3" id="KW-0813">Transport</keyword>
<keyword evidence="12" id="KW-0479">Metal-binding</keyword>
<feature type="transmembrane region" description="Helical" evidence="13">
    <location>
        <begin position="184"/>
        <end position="207"/>
    </location>
</feature>
<evidence type="ECO:0000256" key="10">
    <source>
        <dbReference type="ARBA" id="ARBA00023065"/>
    </source>
</evidence>
<dbReference type="PANTHER" id="PTHR32024">
    <property type="entry name" value="TRK SYSTEM POTASSIUM UPTAKE PROTEIN TRKG-RELATED"/>
    <property type="match status" value="1"/>
</dbReference>
<feature type="binding site" evidence="12">
    <location>
        <position position="316"/>
    </location>
    <ligand>
        <name>K(+)</name>
        <dbReference type="ChEBI" id="CHEBI:29103"/>
    </ligand>
</feature>
<keyword evidence="15" id="KW-1185">Reference proteome</keyword>
<evidence type="ECO:0000256" key="3">
    <source>
        <dbReference type="ARBA" id="ARBA00022448"/>
    </source>
</evidence>
<evidence type="ECO:0000256" key="13">
    <source>
        <dbReference type="SAM" id="Phobius"/>
    </source>
</evidence>
<dbReference type="EMBL" id="RAPN01000002">
    <property type="protein sequence ID" value="RKD88475.1"/>
    <property type="molecule type" value="Genomic_DNA"/>
</dbReference>
<evidence type="ECO:0000256" key="2">
    <source>
        <dbReference type="ARBA" id="ARBA00009137"/>
    </source>
</evidence>
<dbReference type="GO" id="GO:0046872">
    <property type="term" value="F:metal ion binding"/>
    <property type="evidence" value="ECO:0007669"/>
    <property type="project" value="UniProtKB-KW"/>
</dbReference>
<dbReference type="Pfam" id="PF02386">
    <property type="entry name" value="TrkH"/>
    <property type="match status" value="1"/>
</dbReference>
<name>A0A419VZ08_9BACT</name>
<feature type="binding site" evidence="12">
    <location>
        <position position="220"/>
    </location>
    <ligand>
        <name>K(+)</name>
        <dbReference type="ChEBI" id="CHEBI:29103"/>
    </ligand>
</feature>
<proteinExistence type="inferred from homology"/>
<organism evidence="14 15">
    <name type="scientific">Mangrovibacterium diazotrophicum</name>
    <dbReference type="NCBI Taxonomy" id="1261403"/>
    <lineage>
        <taxon>Bacteria</taxon>
        <taxon>Pseudomonadati</taxon>
        <taxon>Bacteroidota</taxon>
        <taxon>Bacteroidia</taxon>
        <taxon>Marinilabiliales</taxon>
        <taxon>Prolixibacteraceae</taxon>
        <taxon>Mangrovibacterium</taxon>
    </lineage>
</organism>
<keyword evidence="11 13" id="KW-0472">Membrane</keyword>
<feature type="binding site" evidence="12">
    <location>
        <position position="432"/>
    </location>
    <ligand>
        <name>K(+)</name>
        <dbReference type="ChEBI" id="CHEBI:29103"/>
    </ligand>
</feature>
<evidence type="ECO:0000256" key="4">
    <source>
        <dbReference type="ARBA" id="ARBA00022475"/>
    </source>
</evidence>
<keyword evidence="4" id="KW-1003">Cell membrane</keyword>
<evidence type="ECO:0000313" key="14">
    <source>
        <dbReference type="EMBL" id="RKD88475.1"/>
    </source>
</evidence>
<feature type="transmembrane region" description="Helical" evidence="13">
    <location>
        <begin position="390"/>
        <end position="415"/>
    </location>
</feature>
<keyword evidence="5" id="KW-0997">Cell inner membrane</keyword>
<feature type="transmembrane region" description="Helical" evidence="13">
    <location>
        <begin position="136"/>
        <end position="163"/>
    </location>
</feature>
<feature type="transmembrane region" description="Helical" evidence="13">
    <location>
        <begin position="329"/>
        <end position="351"/>
    </location>
</feature>
<keyword evidence="6" id="KW-0633">Potassium transport</keyword>
<keyword evidence="10" id="KW-0406">Ion transport</keyword>
<feature type="binding site" evidence="12">
    <location>
        <position position="315"/>
    </location>
    <ligand>
        <name>K(+)</name>
        <dbReference type="ChEBI" id="CHEBI:29103"/>
    </ligand>
</feature>
<evidence type="ECO:0000256" key="6">
    <source>
        <dbReference type="ARBA" id="ARBA00022538"/>
    </source>
</evidence>
<evidence type="ECO:0000256" key="7">
    <source>
        <dbReference type="ARBA" id="ARBA00022692"/>
    </source>
</evidence>
<feature type="transmembrane region" description="Helical" evidence="13">
    <location>
        <begin position="71"/>
        <end position="91"/>
    </location>
</feature>
<dbReference type="OrthoDB" id="9810952at2"/>
<comment type="similarity">
    <text evidence="2">Belongs to the TrkH potassium transport family.</text>
</comment>
<dbReference type="AlphaFoldDB" id="A0A419VZ08"/>
<keyword evidence="9 13" id="KW-1133">Transmembrane helix</keyword>
<feature type="binding site" evidence="12">
    <location>
        <position position="112"/>
    </location>
    <ligand>
        <name>K(+)</name>
        <dbReference type="ChEBI" id="CHEBI:29103"/>
    </ligand>
</feature>
<evidence type="ECO:0000256" key="8">
    <source>
        <dbReference type="ARBA" id="ARBA00022958"/>
    </source>
</evidence>
<accession>A0A419VZ08</accession>
<dbReference type="InterPro" id="IPR004772">
    <property type="entry name" value="TrkH"/>
</dbReference>
<feature type="transmembrane region" description="Helical" evidence="13">
    <location>
        <begin position="236"/>
        <end position="260"/>
    </location>
</feature>
<dbReference type="GO" id="GO:0015379">
    <property type="term" value="F:potassium:chloride symporter activity"/>
    <property type="evidence" value="ECO:0007669"/>
    <property type="project" value="InterPro"/>
</dbReference>
<sequence length="482" mass="53559">MFNLKAIIKILGFLLVVEGFFMLISMLVALLYSGPDVLPLLYSSLITMGTGGLTVGAMWKAEKKISKNDGFIIVTMVWIVFSFFGSLPYLMSHSIPNLTDAFFETMSGFTTTGSSILNDIEALPHGILFWRSLTQWLGGMGIIVLSLAILPVFGIGGMQLFAAEVPGPVPDKLNPRIQQTAKNLWAIYVLFTVVESLLLWGGGMTLFDAINHSFTTMATGGYSTKQASVAYWNSPFIQYVIIFFMFLAGTNFTLTYSALAGKFDKVYKNEEFKYYVLFVVIFTAIIFSGLLLTTQLGYEQAFRDTLFQVVSIITTTGFATADYLTWTPFLMVLIFTLFFFGGSAGSTGGGIKIMRIVLLLKNSYYELRRLLHPNAIIPVRFNKRSVSEQIITNVLAFFMIYLIIFFVSTILFTLIEPDLNSSMGAVATCLGNIGPGLGNYGPAENFFQVPAIGKWFLSFLMLLGRLELFTVLVLFSPAFWKK</sequence>
<feature type="transmembrane region" description="Helical" evidence="13">
    <location>
        <begin position="40"/>
        <end position="59"/>
    </location>
</feature>
<dbReference type="InterPro" id="IPR003445">
    <property type="entry name" value="Cat_transpt"/>
</dbReference>
<keyword evidence="8 12" id="KW-0630">Potassium</keyword>
<feature type="binding site" evidence="12">
    <location>
        <position position="111"/>
    </location>
    <ligand>
        <name>K(+)</name>
        <dbReference type="ChEBI" id="CHEBI:29103"/>
    </ligand>
</feature>
<dbReference type="RefSeq" id="WP_120274632.1">
    <property type="nucleotide sequence ID" value="NZ_RAPN01000002.1"/>
</dbReference>
<dbReference type="Proteomes" id="UP000283387">
    <property type="component" value="Unassembled WGS sequence"/>
</dbReference>
<reference evidence="14 15" key="1">
    <citation type="submission" date="2018-09" db="EMBL/GenBank/DDBJ databases">
        <title>Genomic Encyclopedia of Archaeal and Bacterial Type Strains, Phase II (KMG-II): from individual species to whole genera.</title>
        <authorList>
            <person name="Goeker M."/>
        </authorList>
    </citation>
    <scope>NUCLEOTIDE SEQUENCE [LARGE SCALE GENOMIC DNA]</scope>
    <source>
        <strain evidence="14 15">DSM 27148</strain>
    </source>
</reference>
<evidence type="ECO:0000256" key="9">
    <source>
        <dbReference type="ARBA" id="ARBA00022989"/>
    </source>
</evidence>
<evidence type="ECO:0000256" key="12">
    <source>
        <dbReference type="PIRSR" id="PIRSR006247-1"/>
    </source>
</evidence>
<feature type="transmembrane region" description="Helical" evidence="13">
    <location>
        <begin position="455"/>
        <end position="480"/>
    </location>
</feature>
<feature type="transmembrane region" description="Helical" evidence="13">
    <location>
        <begin position="12"/>
        <end position="34"/>
    </location>
</feature>
<evidence type="ECO:0000256" key="1">
    <source>
        <dbReference type="ARBA" id="ARBA00004429"/>
    </source>
</evidence>
<feature type="transmembrane region" description="Helical" evidence="13">
    <location>
        <begin position="272"/>
        <end position="292"/>
    </location>
</feature>
<keyword evidence="7 13" id="KW-0812">Transmembrane</keyword>
<evidence type="ECO:0000256" key="11">
    <source>
        <dbReference type="ARBA" id="ARBA00023136"/>
    </source>
</evidence>
<dbReference type="PANTHER" id="PTHR32024:SF2">
    <property type="entry name" value="TRK SYSTEM POTASSIUM UPTAKE PROTEIN TRKG-RELATED"/>
    <property type="match status" value="1"/>
</dbReference>
<evidence type="ECO:0000256" key="5">
    <source>
        <dbReference type="ARBA" id="ARBA00022519"/>
    </source>
</evidence>
<protein>
    <submittedName>
        <fullName evidence="14">Trk system potassium uptake protein TrkH</fullName>
    </submittedName>
</protein>
<dbReference type="GO" id="GO:0005886">
    <property type="term" value="C:plasma membrane"/>
    <property type="evidence" value="ECO:0007669"/>
    <property type="project" value="UniProtKB-SubCell"/>
</dbReference>
<dbReference type="NCBIfam" id="TIGR00933">
    <property type="entry name" value="2a38"/>
    <property type="match status" value="1"/>
</dbReference>
<dbReference type="PIRSF" id="PIRSF006247">
    <property type="entry name" value="TrkH"/>
    <property type="match status" value="1"/>
</dbReference>
<gene>
    <name evidence="14" type="ORF">BC643_3624</name>
</gene>
<comment type="caution">
    <text evidence="14">The sequence shown here is derived from an EMBL/GenBank/DDBJ whole genome shotgun (WGS) entry which is preliminary data.</text>
</comment>